<protein>
    <submittedName>
        <fullName evidence="1">Uncharacterized protein</fullName>
    </submittedName>
</protein>
<comment type="caution">
    <text evidence="1">The sequence shown here is derived from an EMBL/GenBank/DDBJ whole genome shotgun (WGS) entry which is preliminary data.</text>
</comment>
<sequence length="93" mass="10627">MPSIVKKIELYSTAMAAEISVAIEPTYSLWQNTFWLTSDLAQEEFTLENPMFYKATKLPDSKARSVDCVIVLRKQCYAMGKVEVADLKWFPLS</sequence>
<name>A0A0V1AKY6_TRISP</name>
<dbReference type="EMBL" id="JYDH01000944">
    <property type="protein sequence ID" value="KRY25461.1"/>
    <property type="molecule type" value="Genomic_DNA"/>
</dbReference>
<dbReference type="AlphaFoldDB" id="A0A0V1AKY6"/>
<dbReference type="Proteomes" id="UP000054776">
    <property type="component" value="Unassembled WGS sequence"/>
</dbReference>
<proteinExistence type="predicted"/>
<accession>A0A0V1AKY6</accession>
<keyword evidence="2" id="KW-1185">Reference proteome</keyword>
<evidence type="ECO:0000313" key="1">
    <source>
        <dbReference type="EMBL" id="KRY25461.1"/>
    </source>
</evidence>
<gene>
    <name evidence="1" type="ORF">T01_892</name>
</gene>
<evidence type="ECO:0000313" key="2">
    <source>
        <dbReference type="Proteomes" id="UP000054776"/>
    </source>
</evidence>
<dbReference type="OrthoDB" id="10462567at2759"/>
<organism evidence="1 2">
    <name type="scientific">Trichinella spiralis</name>
    <name type="common">Trichina worm</name>
    <dbReference type="NCBI Taxonomy" id="6334"/>
    <lineage>
        <taxon>Eukaryota</taxon>
        <taxon>Metazoa</taxon>
        <taxon>Ecdysozoa</taxon>
        <taxon>Nematoda</taxon>
        <taxon>Enoplea</taxon>
        <taxon>Dorylaimia</taxon>
        <taxon>Trichinellida</taxon>
        <taxon>Trichinellidae</taxon>
        <taxon>Trichinella</taxon>
    </lineage>
</organism>
<dbReference type="InParanoid" id="A0A0V1AKY6"/>
<reference evidence="1 2" key="1">
    <citation type="submission" date="2015-01" db="EMBL/GenBank/DDBJ databases">
        <title>Evolution of Trichinella species and genotypes.</title>
        <authorList>
            <person name="Korhonen P.K."/>
            <person name="Edoardo P."/>
            <person name="Giuseppe L.R."/>
            <person name="Gasser R.B."/>
        </authorList>
    </citation>
    <scope>NUCLEOTIDE SEQUENCE [LARGE SCALE GENOMIC DNA]</scope>
    <source>
        <strain evidence="1">ISS3</strain>
    </source>
</reference>